<protein>
    <submittedName>
        <fullName evidence="2">Uncharacterized protein</fullName>
    </submittedName>
</protein>
<proteinExistence type="predicted"/>
<dbReference type="EMBL" id="BAUU01000011">
    <property type="protein sequence ID" value="GAE30474.1"/>
    <property type="molecule type" value="Genomic_DNA"/>
</dbReference>
<dbReference type="STRING" id="1236971.JCM9152_1882"/>
<sequence>MSKEQLDRMENLLTQLVTSVGKTNSELQSMKEEQSSIKDGQNSMKQELSSIKQEQSSMKQELSSIKQEQSSMKQELSSIKQEQSSMKQELSSIKDEQSSIREYICSLKEGQALLRADIQAHRDETRSQYKEVILRLDSIEADQDHIWEKASRNEREIAKIKRQ</sequence>
<comment type="caution">
    <text evidence="2">The sequence shown here is derived from an EMBL/GenBank/DDBJ whole genome shotgun (WGS) entry which is preliminary data.</text>
</comment>
<accession>W4QGN2</accession>
<evidence type="ECO:0000313" key="2">
    <source>
        <dbReference type="EMBL" id="GAE30474.1"/>
    </source>
</evidence>
<gene>
    <name evidence="2" type="ORF">JCM9152_1882</name>
</gene>
<dbReference type="Proteomes" id="UP000018895">
    <property type="component" value="Unassembled WGS sequence"/>
</dbReference>
<reference evidence="2" key="1">
    <citation type="journal article" date="2014" name="Genome Announc.">
        <title>Draft Genome Sequences of Three Alkaliphilic Bacillus Strains, Bacillus wakoensis JCM 9140T, Bacillus akibai JCM 9157T, and Bacillus hemicellulosilyticus JCM 9152T.</title>
        <authorList>
            <person name="Yuki M."/>
            <person name="Oshima K."/>
            <person name="Suda W."/>
            <person name="Oshida Y."/>
            <person name="Kitamura K."/>
            <person name="Iida T."/>
            <person name="Hattori M."/>
            <person name="Ohkuma M."/>
        </authorList>
    </citation>
    <scope>NUCLEOTIDE SEQUENCE [LARGE SCALE GENOMIC DNA]</scope>
    <source>
        <strain evidence="2">JCM 9152</strain>
    </source>
</reference>
<feature type="region of interest" description="Disordered" evidence="1">
    <location>
        <begin position="17"/>
        <end position="96"/>
    </location>
</feature>
<dbReference type="Gene3D" id="6.10.250.3110">
    <property type="match status" value="1"/>
</dbReference>
<dbReference type="OrthoDB" id="2679795at2"/>
<feature type="compositionally biased region" description="Polar residues" evidence="1">
    <location>
        <begin position="37"/>
        <end position="91"/>
    </location>
</feature>
<feature type="compositionally biased region" description="Polar residues" evidence="1">
    <location>
        <begin position="17"/>
        <end position="28"/>
    </location>
</feature>
<name>W4QGN2_9BACI</name>
<dbReference type="AlphaFoldDB" id="W4QGN2"/>
<organism evidence="2 3">
    <name type="scientific">Halalkalibacter hemicellulosilyticusJCM 9152</name>
    <dbReference type="NCBI Taxonomy" id="1236971"/>
    <lineage>
        <taxon>Bacteria</taxon>
        <taxon>Bacillati</taxon>
        <taxon>Bacillota</taxon>
        <taxon>Bacilli</taxon>
        <taxon>Bacillales</taxon>
        <taxon>Bacillaceae</taxon>
        <taxon>Halalkalibacter</taxon>
    </lineage>
</organism>
<evidence type="ECO:0000313" key="3">
    <source>
        <dbReference type="Proteomes" id="UP000018895"/>
    </source>
</evidence>
<evidence type="ECO:0000256" key="1">
    <source>
        <dbReference type="SAM" id="MobiDB-lite"/>
    </source>
</evidence>
<dbReference type="RefSeq" id="WP_035343144.1">
    <property type="nucleotide sequence ID" value="NZ_BAUU01000011.1"/>
</dbReference>
<keyword evidence="3" id="KW-1185">Reference proteome</keyword>